<keyword evidence="2" id="KW-1185">Reference proteome</keyword>
<reference evidence="1 2" key="1">
    <citation type="submission" date="2020-04" db="EMBL/GenBank/DDBJ databases">
        <title>Draft Genome Sequence of Streptomyces morookaense DSM 40503, an 8-azaguanine-producing strain.</title>
        <authorList>
            <person name="Qi J."/>
            <person name="Gao J.-M."/>
        </authorList>
    </citation>
    <scope>NUCLEOTIDE SEQUENCE [LARGE SCALE GENOMIC DNA]</scope>
    <source>
        <strain evidence="1 2">DSM 40503</strain>
    </source>
</reference>
<accession>A0A7Y7EBA9</accession>
<evidence type="ECO:0000313" key="2">
    <source>
        <dbReference type="Proteomes" id="UP000587462"/>
    </source>
</evidence>
<evidence type="ECO:0000313" key="1">
    <source>
        <dbReference type="EMBL" id="NVK82409.1"/>
    </source>
</evidence>
<protein>
    <submittedName>
        <fullName evidence="1">Uncharacterized protein</fullName>
    </submittedName>
</protein>
<organism evidence="1 2">
    <name type="scientific">Streptomyces morookaense</name>
    <name type="common">Streptoverticillium morookaense</name>
    <dbReference type="NCBI Taxonomy" id="1970"/>
    <lineage>
        <taxon>Bacteria</taxon>
        <taxon>Bacillati</taxon>
        <taxon>Actinomycetota</taxon>
        <taxon>Actinomycetes</taxon>
        <taxon>Kitasatosporales</taxon>
        <taxon>Streptomycetaceae</taxon>
        <taxon>Streptomyces</taxon>
    </lineage>
</organism>
<name>A0A7Y7EBA9_STRMO</name>
<proteinExistence type="predicted"/>
<dbReference type="EMBL" id="JABBXF010000131">
    <property type="protein sequence ID" value="NVK82409.1"/>
    <property type="molecule type" value="Genomic_DNA"/>
</dbReference>
<sequence>MSRTAFDTYREVASALTPAAVSQFLASRDWELEQRQSRVREVWRYRSDGPLLAAPRVMIPLATDFADFTPRFIDALESLGHIHDWDAGQLLEHVLATRADLFFVRLDQHMTDGTIPFRQAERTLQGIHKIMKASATTTADPNHSHKGRRPQAVGEFLEGAVRLGHTKPGSFVFTVVTRLGDAADSQPANDPEEPTTTFPRRVMETLARGLEATRLLAQAGGNQSPISPGSSGLSVSLLESLEDLSAPEHLNSLDFSFEWAAAERRPDVGLATIVFNRDLIVEFPHIREQLIRRDEPVRRETLVGLVKSLARDDSTPSGDEAAIVTVAAEVNGRALRVQVPLAGDDHGWAIMSYRRQLPFTVTGDLSYERRAWRLTGDIVVDSRFLRHISGSSTPDLGED</sequence>
<dbReference type="RefSeq" id="WP_171088006.1">
    <property type="nucleotide sequence ID" value="NZ_BNBU01000004.1"/>
</dbReference>
<dbReference type="Proteomes" id="UP000587462">
    <property type="component" value="Unassembled WGS sequence"/>
</dbReference>
<comment type="caution">
    <text evidence="1">The sequence shown here is derived from an EMBL/GenBank/DDBJ whole genome shotgun (WGS) entry which is preliminary data.</text>
</comment>
<gene>
    <name evidence="1" type="ORF">HG542_32905</name>
</gene>
<dbReference type="AlphaFoldDB" id="A0A7Y7EBA9"/>